<dbReference type="Pfam" id="PF13847">
    <property type="entry name" value="Methyltransf_31"/>
    <property type="match status" value="1"/>
</dbReference>
<keyword evidence="2" id="KW-0808">Transferase</keyword>
<dbReference type="Gene3D" id="3.40.50.150">
    <property type="entry name" value="Vaccinia Virus protein VP39"/>
    <property type="match status" value="1"/>
</dbReference>
<dbReference type="EMBL" id="CP063304">
    <property type="protein sequence ID" value="QOV18438.1"/>
    <property type="molecule type" value="Genomic_DNA"/>
</dbReference>
<evidence type="ECO:0000259" key="1">
    <source>
        <dbReference type="Pfam" id="PF13847"/>
    </source>
</evidence>
<dbReference type="PANTHER" id="PTHR43591">
    <property type="entry name" value="METHYLTRANSFERASE"/>
    <property type="match status" value="1"/>
</dbReference>
<keyword evidence="3" id="KW-1185">Reference proteome</keyword>
<keyword evidence="2" id="KW-0489">Methyltransferase</keyword>
<dbReference type="GO" id="GO:0032259">
    <property type="term" value="P:methylation"/>
    <property type="evidence" value="ECO:0007669"/>
    <property type="project" value="UniProtKB-KW"/>
</dbReference>
<dbReference type="Proteomes" id="UP000593601">
    <property type="component" value="Chromosome"/>
</dbReference>
<dbReference type="SUPFAM" id="SSF53335">
    <property type="entry name" value="S-adenosyl-L-methionine-dependent methyltransferases"/>
    <property type="match status" value="1"/>
</dbReference>
<evidence type="ECO:0000313" key="2">
    <source>
        <dbReference type="EMBL" id="QOV18438.1"/>
    </source>
</evidence>
<dbReference type="AlphaFoldDB" id="A0A7M2RE69"/>
<organism evidence="2 3">
    <name type="scientific">Blautia liquoris</name>
    <dbReference type="NCBI Taxonomy" id="2779518"/>
    <lineage>
        <taxon>Bacteria</taxon>
        <taxon>Bacillati</taxon>
        <taxon>Bacillota</taxon>
        <taxon>Clostridia</taxon>
        <taxon>Lachnospirales</taxon>
        <taxon>Lachnospiraceae</taxon>
        <taxon>Blautia</taxon>
    </lineage>
</organism>
<sequence length="297" mass="34923">MENNHYKVPDREYFQKLWEHHRSDSVKHTAKVWDSRAREWAQDLKTDSLFQKKLDERVQETTKYLKDQGLLNPDVSIIDIGSGSGRFTVEFAKRAGHVTGIDISPEMLNLGKNYALSEGVFNVSFTECDFKQADIENLGWRKQFDLVFSAMSPATGNMSGLNKMNAMSRGYCFNCSPIEETDELKNKIQKQLFGKYKEQESLWSERYFYSLFNLLWLDGYLPITSYHTQKISDFVEVNEGLISYYVSHFERQFPNEKNLKQRIYDLLMNNADSNQKILKQSRRLYGWILWDANHKRI</sequence>
<gene>
    <name evidence="2" type="ORF">INP51_10475</name>
</gene>
<feature type="domain" description="Methyltransferase" evidence="1">
    <location>
        <begin position="72"/>
        <end position="151"/>
    </location>
</feature>
<dbReference type="InterPro" id="IPR029063">
    <property type="entry name" value="SAM-dependent_MTases_sf"/>
</dbReference>
<evidence type="ECO:0000313" key="3">
    <source>
        <dbReference type="Proteomes" id="UP000593601"/>
    </source>
</evidence>
<name>A0A7M2RE69_9FIRM</name>
<dbReference type="KEGG" id="bliq:INP51_10475"/>
<accession>A0A7M2RE69</accession>
<dbReference type="GO" id="GO:0008168">
    <property type="term" value="F:methyltransferase activity"/>
    <property type="evidence" value="ECO:0007669"/>
    <property type="project" value="UniProtKB-KW"/>
</dbReference>
<reference evidence="2 3" key="1">
    <citation type="submission" date="2020-10" db="EMBL/GenBank/DDBJ databases">
        <title>Blautia liquoris sp.nov., isolated from the mud in a fermentation cellar used for the production of Chinese strong-flavoured liquor.</title>
        <authorList>
            <person name="Lu L."/>
        </authorList>
    </citation>
    <scope>NUCLEOTIDE SEQUENCE [LARGE SCALE GENOMIC DNA]</scope>
    <source>
        <strain evidence="2 3">LZLJ-3</strain>
    </source>
</reference>
<dbReference type="CDD" id="cd02440">
    <property type="entry name" value="AdoMet_MTases"/>
    <property type="match status" value="1"/>
</dbReference>
<dbReference type="RefSeq" id="WP_193734800.1">
    <property type="nucleotide sequence ID" value="NZ_CP063304.1"/>
</dbReference>
<protein>
    <submittedName>
        <fullName evidence="2">Class I SAM-dependent methyltransferase</fullName>
    </submittedName>
</protein>
<proteinExistence type="predicted"/>
<dbReference type="InterPro" id="IPR025714">
    <property type="entry name" value="Methyltranfer_dom"/>
</dbReference>